<dbReference type="PANTHER" id="PTHR46847:SF3">
    <property type="entry name" value="GALACTOFURANOSE-BINDING PROTEIN YTFQ"/>
    <property type="match status" value="1"/>
</dbReference>
<evidence type="ECO:0000313" key="7">
    <source>
        <dbReference type="Proteomes" id="UP000719942"/>
    </source>
</evidence>
<name>A0ABS7DMW4_9FIRM</name>
<protein>
    <submittedName>
        <fullName evidence="6">Substrate-binding domain-containing protein</fullName>
    </submittedName>
</protein>
<organism evidence="6 7">
    <name type="scientific">Caproiciproducens faecalis</name>
    <dbReference type="NCBI Taxonomy" id="2820301"/>
    <lineage>
        <taxon>Bacteria</taxon>
        <taxon>Bacillati</taxon>
        <taxon>Bacillota</taxon>
        <taxon>Clostridia</taxon>
        <taxon>Eubacteriales</taxon>
        <taxon>Acutalibacteraceae</taxon>
        <taxon>Caproiciproducens</taxon>
    </lineage>
</organism>
<dbReference type="InterPro" id="IPR028082">
    <property type="entry name" value="Peripla_BP_I"/>
</dbReference>
<evidence type="ECO:0000256" key="2">
    <source>
        <dbReference type="ARBA" id="ARBA00007639"/>
    </source>
</evidence>
<dbReference type="Pfam" id="PF13407">
    <property type="entry name" value="Peripla_BP_4"/>
    <property type="match status" value="2"/>
</dbReference>
<feature type="signal peptide" evidence="4">
    <location>
        <begin position="1"/>
        <end position="29"/>
    </location>
</feature>
<dbReference type="CDD" id="cd06309">
    <property type="entry name" value="PBP1_galactofuranose_YtfQ-like"/>
    <property type="match status" value="1"/>
</dbReference>
<dbReference type="Proteomes" id="UP000719942">
    <property type="component" value="Unassembled WGS sequence"/>
</dbReference>
<feature type="chain" id="PRO_5045796835" evidence="4">
    <location>
        <begin position="30"/>
        <end position="620"/>
    </location>
</feature>
<evidence type="ECO:0000259" key="5">
    <source>
        <dbReference type="Pfam" id="PF13407"/>
    </source>
</evidence>
<dbReference type="Gene3D" id="3.40.50.2300">
    <property type="match status" value="4"/>
</dbReference>
<dbReference type="InterPro" id="IPR025997">
    <property type="entry name" value="SBP_2_dom"/>
</dbReference>
<reference evidence="6 7" key="1">
    <citation type="submission" date="2021-03" db="EMBL/GenBank/DDBJ databases">
        <title>Caproiciproducens sp. nov. isolated from feces of cow.</title>
        <authorList>
            <person name="Choi J.-Y."/>
        </authorList>
    </citation>
    <scope>NUCLEOTIDE SEQUENCE [LARGE SCALE GENOMIC DNA]</scope>
    <source>
        <strain evidence="6 7">AGMB10547</strain>
    </source>
</reference>
<dbReference type="PANTHER" id="PTHR46847">
    <property type="entry name" value="D-ALLOSE-BINDING PERIPLASMIC PROTEIN-RELATED"/>
    <property type="match status" value="1"/>
</dbReference>
<feature type="domain" description="Periplasmic binding protein" evidence="5">
    <location>
        <begin position="336"/>
        <end position="594"/>
    </location>
</feature>
<comment type="similarity">
    <text evidence="2">Belongs to the bacterial solute-binding protein 2 family.</text>
</comment>
<evidence type="ECO:0000256" key="4">
    <source>
        <dbReference type="SAM" id="SignalP"/>
    </source>
</evidence>
<evidence type="ECO:0000256" key="3">
    <source>
        <dbReference type="ARBA" id="ARBA00022729"/>
    </source>
</evidence>
<dbReference type="SUPFAM" id="SSF53822">
    <property type="entry name" value="Periplasmic binding protein-like I"/>
    <property type="match status" value="2"/>
</dbReference>
<comment type="caution">
    <text evidence="6">The sequence shown here is derived from an EMBL/GenBank/DDBJ whole genome shotgun (WGS) entry which is preliminary data.</text>
</comment>
<proteinExistence type="inferred from homology"/>
<accession>A0ABS7DMW4</accession>
<sequence>MKKRMSGFLAVLLCAAVLLSLFPGCSRQAPEKVEYLIGVSQANMRESWRLALIRELKEEAAKHPGVRLIFTDATQNSDKQISDIRRLLACGVDLLIVSPCDVKKITPVVSGVYKSIPVIVMDRVVEGYDYSLFIGPDNRSIGKQAGESVLRMLGGKSGGVLEICGSASSQMSGERSEGFQSSLNQNPNISIRKISIENESRDSTEDHLLQHKSQLDGIRVIFAHNDYMALGACRAIEKLGLKNIRIIGVDGFTGENDGIGLVQKGMIDETITCPTGGREAIQFSLDILQNVAGVPKQEILHSHKVTKENVDAFVENLNKPQTAPPKTIRVGYAQVGTESAWRLANTESIQSAAKEFGIQLFYENADQSPKRQIEAIRKFIAMKVDAIVLSPVIDSGWDEVLREAKQANIPVILSDREITVQDDDMYLTFIGADFVEEGRRAMRWIAENAVPANKNATIRIMELQGTVGASPSVERSLGFREILQEYPNDKIVYTRSGDFTYDGGKQIVEEYLKTHKWDIDVVYAHNDDMALGAAEALEKNGIAPGKDVKIVSIDGTKNALNAIVSGKMNCVVECNPLLGPQLMKAITDLMSGKELPLRIITDEKVFTKENTQETIKSRKY</sequence>
<comment type="subcellular location">
    <subcellularLocation>
        <location evidence="1">Cell envelope</location>
    </subcellularLocation>
</comment>
<dbReference type="CDD" id="cd06308">
    <property type="entry name" value="PBP1_sensor_kinase-like"/>
    <property type="match status" value="1"/>
</dbReference>
<evidence type="ECO:0000313" key="6">
    <source>
        <dbReference type="EMBL" id="MBW7572647.1"/>
    </source>
</evidence>
<gene>
    <name evidence="6" type="ORF">J5W02_07450</name>
</gene>
<keyword evidence="7" id="KW-1185">Reference proteome</keyword>
<evidence type="ECO:0000256" key="1">
    <source>
        <dbReference type="ARBA" id="ARBA00004196"/>
    </source>
</evidence>
<keyword evidence="3 4" id="KW-0732">Signal</keyword>
<dbReference type="RefSeq" id="WP_219965037.1">
    <property type="nucleotide sequence ID" value="NZ_JAGFNZ010000002.1"/>
</dbReference>
<dbReference type="EMBL" id="JAGFNZ010000002">
    <property type="protein sequence ID" value="MBW7572647.1"/>
    <property type="molecule type" value="Genomic_DNA"/>
</dbReference>
<feature type="domain" description="Periplasmic binding protein" evidence="5">
    <location>
        <begin position="37"/>
        <end position="273"/>
    </location>
</feature>